<feature type="signal peptide" evidence="5">
    <location>
        <begin position="1"/>
        <end position="23"/>
    </location>
</feature>
<name>A0ABV3UGE1_9GAMM</name>
<dbReference type="EMBL" id="JBFQXQ010000001">
    <property type="protein sequence ID" value="MEX3172673.1"/>
    <property type="molecule type" value="Genomic_DNA"/>
</dbReference>
<dbReference type="InterPro" id="IPR008966">
    <property type="entry name" value="Adhesion_dom_sf"/>
</dbReference>
<evidence type="ECO:0000313" key="8">
    <source>
        <dbReference type="Proteomes" id="UP001558101"/>
    </source>
</evidence>
<protein>
    <submittedName>
        <fullName evidence="7">Fimbrial protein</fullName>
    </submittedName>
</protein>
<dbReference type="PANTHER" id="PTHR33420:SF3">
    <property type="entry name" value="FIMBRIAL SUBUNIT ELFA"/>
    <property type="match status" value="1"/>
</dbReference>
<dbReference type="InterPro" id="IPR050263">
    <property type="entry name" value="Bact_Fimbrial_Adh_Pro"/>
</dbReference>
<feature type="chain" id="PRO_5046436549" evidence="5">
    <location>
        <begin position="24"/>
        <end position="170"/>
    </location>
</feature>
<dbReference type="RefSeq" id="WP_368453564.1">
    <property type="nucleotide sequence ID" value="NZ_JBFQXQ010000001.1"/>
</dbReference>
<keyword evidence="3 5" id="KW-0732">Signal</keyword>
<dbReference type="InterPro" id="IPR036937">
    <property type="entry name" value="Adhesion_dom_fimbrial_sf"/>
</dbReference>
<keyword evidence="8" id="KW-1185">Reference proteome</keyword>
<comment type="caution">
    <text evidence="7">The sequence shown here is derived from an EMBL/GenBank/DDBJ whole genome shotgun (WGS) entry which is preliminary data.</text>
</comment>
<evidence type="ECO:0000256" key="1">
    <source>
        <dbReference type="ARBA" id="ARBA00004561"/>
    </source>
</evidence>
<comment type="subcellular location">
    <subcellularLocation>
        <location evidence="1">Fimbrium</location>
    </subcellularLocation>
</comment>
<evidence type="ECO:0000256" key="3">
    <source>
        <dbReference type="ARBA" id="ARBA00022729"/>
    </source>
</evidence>
<comment type="similarity">
    <text evidence="2">Belongs to the fimbrial protein family.</text>
</comment>
<evidence type="ECO:0000256" key="2">
    <source>
        <dbReference type="ARBA" id="ARBA00006671"/>
    </source>
</evidence>
<dbReference type="SUPFAM" id="SSF49401">
    <property type="entry name" value="Bacterial adhesins"/>
    <property type="match status" value="1"/>
</dbReference>
<keyword evidence="4" id="KW-0281">Fimbrium</keyword>
<dbReference type="Proteomes" id="UP001558101">
    <property type="component" value="Unassembled WGS sequence"/>
</dbReference>
<evidence type="ECO:0000313" key="7">
    <source>
        <dbReference type="EMBL" id="MEX3172673.1"/>
    </source>
</evidence>
<accession>A0ABV3UGE1</accession>
<evidence type="ECO:0000259" key="6">
    <source>
        <dbReference type="Pfam" id="PF00419"/>
    </source>
</evidence>
<evidence type="ECO:0000256" key="4">
    <source>
        <dbReference type="ARBA" id="ARBA00023263"/>
    </source>
</evidence>
<reference evidence="7 8" key="1">
    <citation type="submission" date="2024-07" db="EMBL/GenBank/DDBJ databases">
        <title>Genomes of novel Serratia strains from suburban soil.</title>
        <authorList>
            <person name="Markert E.X."/>
            <person name="Severe K."/>
            <person name="Severe L."/>
            <person name="Twing K.I."/>
            <person name="Ward L.M."/>
        </authorList>
    </citation>
    <scope>NUCLEOTIDE SEQUENCE [LARGE SCALE GENOMIC DNA]</scope>
    <source>
        <strain evidence="7 8">3C-UT</strain>
    </source>
</reference>
<dbReference type="Gene3D" id="2.60.40.1090">
    <property type="entry name" value="Fimbrial-type adhesion domain"/>
    <property type="match status" value="1"/>
</dbReference>
<sequence>MNYVYLWRVSALGALMVAANAGAADVTVNITGTVLSVSCDVNTTDATKDVDLGTIVAQQYETAGKTSPPEDVAIGLTGCSSTSTVTASFSGVADSTDPDLLAINSGSGAASNLAIQILDSTSNPVALGDTIDFPVTDSAATVEFKLRYKSTGTVTAGNADSTLNVDFAYQ</sequence>
<feature type="domain" description="Fimbrial-type adhesion" evidence="6">
    <location>
        <begin position="29"/>
        <end position="170"/>
    </location>
</feature>
<evidence type="ECO:0000256" key="5">
    <source>
        <dbReference type="SAM" id="SignalP"/>
    </source>
</evidence>
<proteinExistence type="inferred from homology"/>
<dbReference type="PANTHER" id="PTHR33420">
    <property type="entry name" value="FIMBRIAL SUBUNIT ELFA-RELATED"/>
    <property type="match status" value="1"/>
</dbReference>
<organism evidence="7 8">
    <name type="scientific">Serratia quinivorans</name>
    <dbReference type="NCBI Taxonomy" id="137545"/>
    <lineage>
        <taxon>Bacteria</taxon>
        <taxon>Pseudomonadati</taxon>
        <taxon>Pseudomonadota</taxon>
        <taxon>Gammaproteobacteria</taxon>
        <taxon>Enterobacterales</taxon>
        <taxon>Yersiniaceae</taxon>
        <taxon>Serratia</taxon>
    </lineage>
</organism>
<dbReference type="InterPro" id="IPR000259">
    <property type="entry name" value="Adhesion_dom_fimbrial"/>
</dbReference>
<dbReference type="Pfam" id="PF00419">
    <property type="entry name" value="Fimbrial"/>
    <property type="match status" value="1"/>
</dbReference>
<gene>
    <name evidence="7" type="ORF">AB4M04_11310</name>
</gene>